<dbReference type="Proteomes" id="UP000649739">
    <property type="component" value="Unassembled WGS sequence"/>
</dbReference>
<dbReference type="InterPro" id="IPR017853">
    <property type="entry name" value="GH"/>
</dbReference>
<reference evidence="2" key="1">
    <citation type="journal article" date="2014" name="Int. J. Syst. Evol. Microbiol.">
        <title>Complete genome sequence of Corynebacterium casei LMG S-19264T (=DSM 44701T), isolated from a smear-ripened cheese.</title>
        <authorList>
            <consortium name="US DOE Joint Genome Institute (JGI-PGF)"/>
            <person name="Walter F."/>
            <person name="Albersmeier A."/>
            <person name="Kalinowski J."/>
            <person name="Ruckert C."/>
        </authorList>
    </citation>
    <scope>NUCLEOTIDE SEQUENCE</scope>
    <source>
        <strain evidence="2">JCM 3090</strain>
    </source>
</reference>
<keyword evidence="3" id="KW-1185">Reference proteome</keyword>
<dbReference type="CDD" id="cd06418">
    <property type="entry name" value="GH25_BacA-like"/>
    <property type="match status" value="1"/>
</dbReference>
<name>A0A8J3B962_9ACTN</name>
<dbReference type="InterPro" id="IPR015020">
    <property type="entry name" value="Rv2525c-like_Glyco_Hydro-like"/>
</dbReference>
<dbReference type="AlphaFoldDB" id="A0A8J3B962"/>
<dbReference type="Pfam" id="PF08924">
    <property type="entry name" value="Rv2525c_GlyHyd-like"/>
    <property type="match status" value="1"/>
</dbReference>
<feature type="domain" description="Rv2525c-like glycoside hydrolase-like" evidence="1">
    <location>
        <begin position="312"/>
        <end position="494"/>
    </location>
</feature>
<evidence type="ECO:0000259" key="1">
    <source>
        <dbReference type="Pfam" id="PF08924"/>
    </source>
</evidence>
<organism evidence="2 3">
    <name type="scientific">Pilimelia anulata</name>
    <dbReference type="NCBI Taxonomy" id="53371"/>
    <lineage>
        <taxon>Bacteria</taxon>
        <taxon>Bacillati</taxon>
        <taxon>Actinomycetota</taxon>
        <taxon>Actinomycetes</taxon>
        <taxon>Micromonosporales</taxon>
        <taxon>Micromonosporaceae</taxon>
        <taxon>Pilimelia</taxon>
    </lineage>
</organism>
<gene>
    <name evidence="2" type="ORF">GCM10010123_28760</name>
</gene>
<accession>A0A8J3B962</accession>
<proteinExistence type="predicted"/>
<comment type="caution">
    <text evidence="2">The sequence shown here is derived from an EMBL/GenBank/DDBJ whole genome shotgun (WGS) entry which is preliminary data.</text>
</comment>
<reference evidence="2" key="2">
    <citation type="submission" date="2020-09" db="EMBL/GenBank/DDBJ databases">
        <authorList>
            <person name="Sun Q."/>
            <person name="Ohkuma M."/>
        </authorList>
    </citation>
    <scope>NUCLEOTIDE SEQUENCE</scope>
    <source>
        <strain evidence="2">JCM 3090</strain>
    </source>
</reference>
<dbReference type="SUPFAM" id="SSF51445">
    <property type="entry name" value="(Trans)glycosidases"/>
    <property type="match status" value="1"/>
</dbReference>
<evidence type="ECO:0000313" key="3">
    <source>
        <dbReference type="Proteomes" id="UP000649739"/>
    </source>
</evidence>
<dbReference type="Gene3D" id="3.20.20.80">
    <property type="entry name" value="Glycosidases"/>
    <property type="match status" value="1"/>
</dbReference>
<evidence type="ECO:0000313" key="2">
    <source>
        <dbReference type="EMBL" id="GGJ97025.1"/>
    </source>
</evidence>
<dbReference type="EMBL" id="BMQB01000006">
    <property type="protein sequence ID" value="GGJ97025.1"/>
    <property type="molecule type" value="Genomic_DNA"/>
</dbReference>
<dbReference type="Gene3D" id="1.10.101.10">
    <property type="entry name" value="PGBD-like superfamily/PGBD"/>
    <property type="match status" value="1"/>
</dbReference>
<dbReference type="InterPro" id="IPR036366">
    <property type="entry name" value="PGBDSf"/>
</dbReference>
<protein>
    <recommendedName>
        <fullName evidence="1">Rv2525c-like glycoside hydrolase-like domain-containing protein</fullName>
    </recommendedName>
</protein>
<sequence>MTFGTGSFVADSAVVEQGQRWANATYGKVAGYRACAVTGRADAATVASWTMGLQYELGITTLAASFGPATLARLAERGGVPMDERNANLARIVQYALHAREYDAGPVDGTISGGTRAALRALAGDAGVAVGAGKPVPPKLVKAMLTLDAHRLRPGGSAEIRKLQQWLNGAHLGRRDFFVGPADGRFGRDTHRALILAVQFALGMTDDQANGALGPASREGLRGHPVGEGAGGEWARLLLGGLVANGYGRFGDRLDAEAVGALKRFQEFSALPASGRGDYPTWAQLLASNGDPERAGTATDGIATVTAPRARALHAAGYRVLGRYLDEQPGGTLNKEIQPGELDTIFGHGLRVFPISQYWGGERDYFTRAQGLEDAAGAHAAAVKYGFNRGTVIYFAVDYDATAAQIDSHILPYFEGVVAGLAEKGKRYVHGIYGSRHVCAQISARTGARWSFVAGMSSGYSGNVGHTLPENWSFNQVQGLSVGTGDGKIPIDKNIHRPGTDPGAASVNDPAATVDELVAHVDALHARAVGDGSGDPARLVLGALRHDGTTGGAWRTLGGTDPAFAERVRAAGVPVPREVRDPVHDLDLDVARIAAAATGWLDAAPPPGRAGDGDLASWGGDLLMAYGQWRRDSAGYRSGHRYAVERLGRRGRRGALALADLAESADGYHLAALLRGGATLPAALRDHFFGDGRRTRLGRFHAARFGGTADGVAAVARDLLATAGRGPAEQRAALLRATGGPDVTPPDRLPPAALDGFVRGFADLLGERVRDERALAARLGPARGGAA</sequence>